<accession>A0AAN6F9F4</accession>
<evidence type="ECO:0000313" key="2">
    <source>
        <dbReference type="EMBL" id="KAK0310362.1"/>
    </source>
</evidence>
<sequence>MDVAGPPTDAPASTTRDDAISTETATKSLHAFSDVVASAAPSVPAATEQPSSGTPEALRQDDDVHAESTPKPTGVKPSSLDASFVATASAVETAHDRPDDTDYIQHPVQAAQLAEEQELEFEVRCVASPPPRAADEIGCGWLVVTTTPTPL</sequence>
<evidence type="ECO:0000313" key="3">
    <source>
        <dbReference type="Proteomes" id="UP001168146"/>
    </source>
</evidence>
<feature type="compositionally biased region" description="Basic and acidic residues" evidence="1">
    <location>
        <begin position="58"/>
        <end position="68"/>
    </location>
</feature>
<proteinExistence type="predicted"/>
<comment type="caution">
    <text evidence="2">The sequence shown here is derived from an EMBL/GenBank/DDBJ whole genome shotgun (WGS) entry which is preliminary data.</text>
</comment>
<dbReference type="EMBL" id="JASUXU010000075">
    <property type="protein sequence ID" value="KAK0310362.1"/>
    <property type="molecule type" value="Genomic_DNA"/>
</dbReference>
<evidence type="ECO:0000256" key="1">
    <source>
        <dbReference type="SAM" id="MobiDB-lite"/>
    </source>
</evidence>
<gene>
    <name evidence="2" type="ORF">LTR82_014748</name>
</gene>
<reference evidence="2" key="1">
    <citation type="submission" date="2021-12" db="EMBL/GenBank/DDBJ databases">
        <title>Black yeast isolated from Biological Soil Crust.</title>
        <authorList>
            <person name="Kurbessoian T."/>
        </authorList>
    </citation>
    <scope>NUCLEOTIDE SEQUENCE</scope>
    <source>
        <strain evidence="2">CCFEE 5208</strain>
    </source>
</reference>
<dbReference type="AlphaFoldDB" id="A0AAN6F9F4"/>
<feature type="region of interest" description="Disordered" evidence="1">
    <location>
        <begin position="1"/>
        <end position="26"/>
    </location>
</feature>
<name>A0AAN6F9F4_9PEZI</name>
<protein>
    <submittedName>
        <fullName evidence="2">Uncharacterized protein</fullName>
    </submittedName>
</protein>
<feature type="region of interest" description="Disordered" evidence="1">
    <location>
        <begin position="39"/>
        <end position="81"/>
    </location>
</feature>
<organism evidence="2 3">
    <name type="scientific">Friedmanniomyces endolithicus</name>
    <dbReference type="NCBI Taxonomy" id="329885"/>
    <lineage>
        <taxon>Eukaryota</taxon>
        <taxon>Fungi</taxon>
        <taxon>Dikarya</taxon>
        <taxon>Ascomycota</taxon>
        <taxon>Pezizomycotina</taxon>
        <taxon>Dothideomycetes</taxon>
        <taxon>Dothideomycetidae</taxon>
        <taxon>Mycosphaerellales</taxon>
        <taxon>Teratosphaeriaceae</taxon>
        <taxon>Friedmanniomyces</taxon>
    </lineage>
</organism>
<dbReference type="Proteomes" id="UP001168146">
    <property type="component" value="Unassembled WGS sequence"/>
</dbReference>